<dbReference type="Pfam" id="PF04854">
    <property type="entry name" value="DUF624"/>
    <property type="match status" value="1"/>
</dbReference>
<comment type="caution">
    <text evidence="2">The sequence shown here is derived from an EMBL/GenBank/DDBJ whole genome shotgun (WGS) entry which is preliminary data.</text>
</comment>
<proteinExistence type="predicted"/>
<keyword evidence="3" id="KW-1185">Reference proteome</keyword>
<accession>A0ABS2MWQ4</accession>
<sequence length="219" mass="25442">MDGNYTGGIYKICMWLMRFAYLNLLWLVFTLIGLVFLGFFPATSAMFSIERKWIHGQDDTPIFAAFWKEYKHRFIQVNCIGFLLSFFGLLIYINYQMISSVKHLLADVISLLLLGLAFLYVIVVIYIFPVYSHYNVKFFDYFKHAFFVGISSPLMTLLIGVSVMFFLYFSNIFPGIIPVFTGSCLSFITMWFAHCAFMRIEQKHLNQSNKTEKGTNSTL</sequence>
<feature type="transmembrane region" description="Helical" evidence="1">
    <location>
        <begin position="74"/>
        <end position="93"/>
    </location>
</feature>
<protein>
    <submittedName>
        <fullName evidence="2">Membrane protein YesL</fullName>
    </submittedName>
</protein>
<keyword evidence="1" id="KW-0812">Transmembrane</keyword>
<organism evidence="2 3">
    <name type="scientific">Aquibacillus albus</name>
    <dbReference type="NCBI Taxonomy" id="1168171"/>
    <lineage>
        <taxon>Bacteria</taxon>
        <taxon>Bacillati</taxon>
        <taxon>Bacillota</taxon>
        <taxon>Bacilli</taxon>
        <taxon>Bacillales</taxon>
        <taxon>Bacillaceae</taxon>
        <taxon>Aquibacillus</taxon>
    </lineage>
</organism>
<name>A0ABS2MWQ4_9BACI</name>
<keyword evidence="1" id="KW-1133">Transmembrane helix</keyword>
<keyword evidence="1" id="KW-0472">Membrane</keyword>
<dbReference type="EMBL" id="JAFBDR010000003">
    <property type="protein sequence ID" value="MBM7570324.1"/>
    <property type="molecule type" value="Genomic_DNA"/>
</dbReference>
<feature type="transmembrane region" description="Helical" evidence="1">
    <location>
        <begin position="144"/>
        <end position="169"/>
    </location>
</feature>
<evidence type="ECO:0000313" key="3">
    <source>
        <dbReference type="Proteomes" id="UP001296943"/>
    </source>
</evidence>
<dbReference type="Proteomes" id="UP001296943">
    <property type="component" value="Unassembled WGS sequence"/>
</dbReference>
<dbReference type="InterPro" id="IPR006938">
    <property type="entry name" value="DUF624"/>
</dbReference>
<feature type="transmembrane region" description="Helical" evidence="1">
    <location>
        <begin position="175"/>
        <end position="197"/>
    </location>
</feature>
<feature type="transmembrane region" description="Helical" evidence="1">
    <location>
        <begin position="108"/>
        <end position="132"/>
    </location>
</feature>
<gene>
    <name evidence="2" type="ORF">JOC48_000802</name>
</gene>
<dbReference type="RefSeq" id="WP_204497754.1">
    <property type="nucleotide sequence ID" value="NZ_JAFBDR010000003.1"/>
</dbReference>
<evidence type="ECO:0000313" key="2">
    <source>
        <dbReference type="EMBL" id="MBM7570324.1"/>
    </source>
</evidence>
<evidence type="ECO:0000256" key="1">
    <source>
        <dbReference type="SAM" id="Phobius"/>
    </source>
</evidence>
<reference evidence="2 3" key="1">
    <citation type="submission" date="2021-01" db="EMBL/GenBank/DDBJ databases">
        <title>Genomic Encyclopedia of Type Strains, Phase IV (KMG-IV): sequencing the most valuable type-strain genomes for metagenomic binning, comparative biology and taxonomic classification.</title>
        <authorList>
            <person name="Goeker M."/>
        </authorList>
    </citation>
    <scope>NUCLEOTIDE SEQUENCE [LARGE SCALE GENOMIC DNA]</scope>
    <source>
        <strain evidence="2 3">DSM 23711</strain>
    </source>
</reference>
<feature type="transmembrane region" description="Helical" evidence="1">
    <location>
        <begin position="20"/>
        <end position="42"/>
    </location>
</feature>